<gene>
    <name evidence="4" type="ORF">QGN17_08910</name>
</gene>
<evidence type="ECO:0000256" key="3">
    <source>
        <dbReference type="SAM" id="SignalP"/>
    </source>
</evidence>
<dbReference type="PANTHER" id="PTHR11240">
    <property type="entry name" value="RIBONUCLEASE T2"/>
    <property type="match status" value="1"/>
</dbReference>
<dbReference type="InterPro" id="IPR018188">
    <property type="entry name" value="RNase_T2_His_AS_1"/>
</dbReference>
<protein>
    <submittedName>
        <fullName evidence="4">Ribonuclease T</fullName>
    </submittedName>
</protein>
<keyword evidence="3" id="KW-0732">Signal</keyword>
<comment type="similarity">
    <text evidence="1 2">Belongs to the RNase T2 family.</text>
</comment>
<dbReference type="Proteomes" id="UP001160625">
    <property type="component" value="Unassembled WGS sequence"/>
</dbReference>
<comment type="caution">
    <text evidence="4">The sequence shown here is derived from an EMBL/GenBank/DDBJ whole genome shotgun (WGS) entry which is preliminary data.</text>
</comment>
<feature type="chain" id="PRO_5045564948" evidence="3">
    <location>
        <begin position="19"/>
        <end position="228"/>
    </location>
</feature>
<proteinExistence type="inferred from homology"/>
<feature type="signal peptide" evidence="3">
    <location>
        <begin position="1"/>
        <end position="18"/>
    </location>
</feature>
<dbReference type="InterPro" id="IPR036430">
    <property type="entry name" value="RNase_T2-like_sf"/>
</dbReference>
<sequence>MRFLLILLALLAPSVAAAQSLPRPHAELPSADQPTRRVPTTGYTLSIIWTPEHCFAQKRRGRDANDMECSGVAARGFILHGLWPDGDGPNRWPQYCRTTPILSDDQLRAGVDATPSTQLLQHEWAKHGTCMTDDPIAYFRTEGEVYRRIRTPDMATLSHRRGLTAGQFQTAFAAANPGMRADMMRLNLNKRGWLEEVWICLGLDKRPRTCPATAGGADMGDPVKVAAP</sequence>
<organism evidence="4 5">
    <name type="scientific">Sphingomonas oryzagri</name>
    <dbReference type="NCBI Taxonomy" id="3042314"/>
    <lineage>
        <taxon>Bacteria</taxon>
        <taxon>Pseudomonadati</taxon>
        <taxon>Pseudomonadota</taxon>
        <taxon>Alphaproteobacteria</taxon>
        <taxon>Sphingomonadales</taxon>
        <taxon>Sphingomonadaceae</taxon>
        <taxon>Sphingomonas</taxon>
    </lineage>
</organism>
<evidence type="ECO:0000256" key="2">
    <source>
        <dbReference type="RuleBase" id="RU004328"/>
    </source>
</evidence>
<reference evidence="4" key="1">
    <citation type="submission" date="2023-04" db="EMBL/GenBank/DDBJ databases">
        <title>Sphingomonas sp. MAHUQ-71 isolated from rice field.</title>
        <authorList>
            <person name="Huq M.A."/>
        </authorList>
    </citation>
    <scope>NUCLEOTIDE SEQUENCE</scope>
    <source>
        <strain evidence="4">MAHUQ-71</strain>
    </source>
</reference>
<dbReference type="PROSITE" id="PS00530">
    <property type="entry name" value="RNASE_T2_1"/>
    <property type="match status" value="1"/>
</dbReference>
<name>A0ABT6N188_9SPHN</name>
<dbReference type="InterPro" id="IPR033130">
    <property type="entry name" value="RNase_T2_His_AS_2"/>
</dbReference>
<dbReference type="RefSeq" id="WP_281044125.1">
    <property type="nucleotide sequence ID" value="NZ_JARYGZ010000001.1"/>
</dbReference>
<dbReference type="SUPFAM" id="SSF55895">
    <property type="entry name" value="Ribonuclease Rh-like"/>
    <property type="match status" value="1"/>
</dbReference>
<dbReference type="Pfam" id="PF00445">
    <property type="entry name" value="Ribonuclease_T2"/>
    <property type="match status" value="1"/>
</dbReference>
<evidence type="ECO:0000256" key="1">
    <source>
        <dbReference type="ARBA" id="ARBA00007469"/>
    </source>
</evidence>
<evidence type="ECO:0000313" key="4">
    <source>
        <dbReference type="EMBL" id="MDH7638848.1"/>
    </source>
</evidence>
<accession>A0ABT6N188</accession>
<dbReference type="EMBL" id="JARYGZ010000001">
    <property type="protein sequence ID" value="MDH7638848.1"/>
    <property type="molecule type" value="Genomic_DNA"/>
</dbReference>
<evidence type="ECO:0000313" key="5">
    <source>
        <dbReference type="Proteomes" id="UP001160625"/>
    </source>
</evidence>
<dbReference type="PANTHER" id="PTHR11240:SF22">
    <property type="entry name" value="RIBONUCLEASE T2"/>
    <property type="match status" value="1"/>
</dbReference>
<dbReference type="Gene3D" id="3.90.730.10">
    <property type="entry name" value="Ribonuclease T2-like"/>
    <property type="match status" value="1"/>
</dbReference>
<dbReference type="PROSITE" id="PS00531">
    <property type="entry name" value="RNASE_T2_2"/>
    <property type="match status" value="1"/>
</dbReference>
<dbReference type="InterPro" id="IPR001568">
    <property type="entry name" value="RNase_T2-like"/>
</dbReference>
<keyword evidence="5" id="KW-1185">Reference proteome</keyword>